<dbReference type="AlphaFoldDB" id="A0A368FWR5"/>
<feature type="transmembrane region" description="Helical" evidence="1">
    <location>
        <begin position="36"/>
        <end position="56"/>
    </location>
</feature>
<name>A0A368FWR5_ANCCA</name>
<keyword evidence="1" id="KW-0472">Membrane</keyword>
<comment type="caution">
    <text evidence="2">The sequence shown here is derived from an EMBL/GenBank/DDBJ whole genome shotgun (WGS) entry which is preliminary data.</text>
</comment>
<feature type="transmembrane region" description="Helical" evidence="1">
    <location>
        <begin position="6"/>
        <end position="24"/>
    </location>
</feature>
<keyword evidence="3" id="KW-1185">Reference proteome</keyword>
<keyword evidence="1" id="KW-0812">Transmembrane</keyword>
<accession>A0A368FWR5</accession>
<dbReference type="Proteomes" id="UP000252519">
    <property type="component" value="Unassembled WGS sequence"/>
</dbReference>
<protein>
    <submittedName>
        <fullName evidence="2">Uncharacterized protein</fullName>
    </submittedName>
</protein>
<keyword evidence="1" id="KW-1133">Transmembrane helix</keyword>
<sequence>MTLPAQLVILLTIVIVARFLFNLLRLSFMDEICSSLCWLLVACFLLWAFCRATGMWKDAERTVERAVSRVWIYLLRSPVGKSINNLERAISGKSKLLYAHTFT</sequence>
<dbReference type="EMBL" id="JOJR01000538">
    <property type="protein sequence ID" value="RCN36644.1"/>
    <property type="molecule type" value="Genomic_DNA"/>
</dbReference>
<evidence type="ECO:0000313" key="3">
    <source>
        <dbReference type="Proteomes" id="UP000252519"/>
    </source>
</evidence>
<gene>
    <name evidence="2" type="ORF">ANCCAN_17485</name>
</gene>
<dbReference type="OrthoDB" id="10472098at2759"/>
<evidence type="ECO:0000313" key="2">
    <source>
        <dbReference type="EMBL" id="RCN36644.1"/>
    </source>
</evidence>
<organism evidence="2 3">
    <name type="scientific">Ancylostoma caninum</name>
    <name type="common">Dog hookworm</name>
    <dbReference type="NCBI Taxonomy" id="29170"/>
    <lineage>
        <taxon>Eukaryota</taxon>
        <taxon>Metazoa</taxon>
        <taxon>Ecdysozoa</taxon>
        <taxon>Nematoda</taxon>
        <taxon>Chromadorea</taxon>
        <taxon>Rhabditida</taxon>
        <taxon>Rhabditina</taxon>
        <taxon>Rhabditomorpha</taxon>
        <taxon>Strongyloidea</taxon>
        <taxon>Ancylostomatidae</taxon>
        <taxon>Ancylostomatinae</taxon>
        <taxon>Ancylostoma</taxon>
    </lineage>
</organism>
<evidence type="ECO:0000256" key="1">
    <source>
        <dbReference type="SAM" id="Phobius"/>
    </source>
</evidence>
<proteinExistence type="predicted"/>
<reference evidence="2 3" key="1">
    <citation type="submission" date="2014-10" db="EMBL/GenBank/DDBJ databases">
        <title>Draft genome of the hookworm Ancylostoma caninum.</title>
        <authorList>
            <person name="Mitreva M."/>
        </authorList>
    </citation>
    <scope>NUCLEOTIDE SEQUENCE [LARGE SCALE GENOMIC DNA]</scope>
    <source>
        <strain evidence="2 3">Baltimore</strain>
    </source>
</reference>